<evidence type="ECO:0000313" key="6">
    <source>
        <dbReference type="EMBL" id="BCL61021.1"/>
    </source>
</evidence>
<dbReference type="CDD" id="cd00156">
    <property type="entry name" value="REC"/>
    <property type="match status" value="1"/>
</dbReference>
<evidence type="ECO:0000256" key="1">
    <source>
        <dbReference type="PROSITE-ProRule" id="PRU00169"/>
    </source>
</evidence>
<dbReference type="GO" id="GO:0008324">
    <property type="term" value="F:monoatomic cation transmembrane transporter activity"/>
    <property type="evidence" value="ECO:0007669"/>
    <property type="project" value="InterPro"/>
</dbReference>
<organism evidence="6 7">
    <name type="scientific">Desulfomarina profundi</name>
    <dbReference type="NCBI Taxonomy" id="2772557"/>
    <lineage>
        <taxon>Bacteria</taxon>
        <taxon>Pseudomonadati</taxon>
        <taxon>Thermodesulfobacteriota</taxon>
        <taxon>Desulfobulbia</taxon>
        <taxon>Desulfobulbales</taxon>
        <taxon>Desulfobulbaceae</taxon>
        <taxon>Desulfomarina</taxon>
    </lineage>
</organism>
<dbReference type="GO" id="GO:0000160">
    <property type="term" value="P:phosphorelay signal transduction system"/>
    <property type="evidence" value="ECO:0007669"/>
    <property type="project" value="InterPro"/>
</dbReference>
<keyword evidence="2" id="KW-0472">Membrane</keyword>
<dbReference type="PANTHER" id="PTHR43833:SF9">
    <property type="entry name" value="POTASSIUM CHANNEL PROTEIN YUGO-RELATED"/>
    <property type="match status" value="1"/>
</dbReference>
<dbReference type="InterPro" id="IPR013099">
    <property type="entry name" value="K_chnl_dom"/>
</dbReference>
<evidence type="ECO:0000259" key="5">
    <source>
        <dbReference type="PROSITE" id="PS51202"/>
    </source>
</evidence>
<dbReference type="PANTHER" id="PTHR43833">
    <property type="entry name" value="POTASSIUM CHANNEL PROTEIN 2-RELATED-RELATED"/>
    <property type="match status" value="1"/>
</dbReference>
<dbReference type="Pfam" id="PF00072">
    <property type="entry name" value="Response_reg"/>
    <property type="match status" value="1"/>
</dbReference>
<dbReference type="RefSeq" id="WP_228857090.1">
    <property type="nucleotide sequence ID" value="NZ_AP024086.1"/>
</dbReference>
<feature type="transmembrane region" description="Helical" evidence="2">
    <location>
        <begin position="61"/>
        <end position="81"/>
    </location>
</feature>
<dbReference type="Pfam" id="PF07885">
    <property type="entry name" value="Ion_trans_2"/>
    <property type="match status" value="1"/>
</dbReference>
<feature type="domain" description="Response regulatory" evidence="3">
    <location>
        <begin position="330"/>
        <end position="446"/>
    </location>
</feature>
<keyword evidence="2" id="KW-0812">Transmembrane</keyword>
<gene>
    <name evidence="6" type="ORF">DGMP_17140</name>
</gene>
<evidence type="ECO:0000259" key="3">
    <source>
        <dbReference type="PROSITE" id="PS50110"/>
    </source>
</evidence>
<dbReference type="EMBL" id="AP024086">
    <property type="protein sequence ID" value="BCL61021.1"/>
    <property type="molecule type" value="Genomic_DNA"/>
</dbReference>
<dbReference type="InterPro" id="IPR001789">
    <property type="entry name" value="Sig_transdc_resp-reg_receiver"/>
</dbReference>
<dbReference type="InterPro" id="IPR006037">
    <property type="entry name" value="RCK_C"/>
</dbReference>
<evidence type="ECO:0008006" key="8">
    <source>
        <dbReference type="Google" id="ProtNLM"/>
    </source>
</evidence>
<feature type="transmembrane region" description="Helical" evidence="2">
    <location>
        <begin position="33"/>
        <end position="49"/>
    </location>
</feature>
<keyword evidence="1" id="KW-0597">Phosphoprotein</keyword>
<dbReference type="InterPro" id="IPR003148">
    <property type="entry name" value="RCK_N"/>
</dbReference>
<dbReference type="Pfam" id="PF02254">
    <property type="entry name" value="TrkA_N"/>
    <property type="match status" value="1"/>
</dbReference>
<feature type="domain" description="RCK N-terminal" evidence="4">
    <location>
        <begin position="107"/>
        <end position="224"/>
    </location>
</feature>
<protein>
    <recommendedName>
        <fullName evidence="8">Potassium channel protein</fullName>
    </recommendedName>
</protein>
<reference evidence="6" key="1">
    <citation type="submission" date="2020-09" db="EMBL/GenBank/DDBJ databases">
        <title>Desulfogranum mesoprofundum gen. nov., sp. nov., a novel mesophilic, sulfate-reducing chemolithoautotroph isolated from a deep-sea hydrothermal vent chimney in the Suiyo Seamount.</title>
        <authorList>
            <person name="Hashimoto Y."/>
            <person name="Nakagawa S."/>
        </authorList>
    </citation>
    <scope>NUCLEOTIDE SEQUENCE</scope>
    <source>
        <strain evidence="6">KT2</strain>
    </source>
</reference>
<dbReference type="SMART" id="SM00448">
    <property type="entry name" value="REC"/>
    <property type="match status" value="1"/>
</dbReference>
<dbReference type="InterPro" id="IPR050721">
    <property type="entry name" value="Trk_Ktr_HKT_K-transport"/>
</dbReference>
<evidence type="ECO:0000259" key="4">
    <source>
        <dbReference type="PROSITE" id="PS51201"/>
    </source>
</evidence>
<dbReference type="PROSITE" id="PS50110">
    <property type="entry name" value="RESPONSE_REGULATORY"/>
    <property type="match status" value="1"/>
</dbReference>
<feature type="domain" description="RCK C-terminal" evidence="5">
    <location>
        <begin position="245"/>
        <end position="329"/>
    </location>
</feature>
<evidence type="ECO:0000313" key="7">
    <source>
        <dbReference type="Proteomes" id="UP000826725"/>
    </source>
</evidence>
<dbReference type="KEGG" id="dbk:DGMP_17140"/>
<dbReference type="PROSITE" id="PS51202">
    <property type="entry name" value="RCK_C"/>
    <property type="match status" value="1"/>
</dbReference>
<name>A0A8D5FI28_9BACT</name>
<dbReference type="AlphaFoldDB" id="A0A8D5FI28"/>
<proteinExistence type="predicted"/>
<accession>A0A8D5FI28</accession>
<dbReference type="PROSITE" id="PS51201">
    <property type="entry name" value="RCK_N"/>
    <property type="match status" value="1"/>
</dbReference>
<keyword evidence="2" id="KW-1133">Transmembrane helix</keyword>
<dbReference type="GO" id="GO:0006813">
    <property type="term" value="P:potassium ion transport"/>
    <property type="evidence" value="ECO:0007669"/>
    <property type="project" value="InterPro"/>
</dbReference>
<dbReference type="Proteomes" id="UP000826725">
    <property type="component" value="Chromosome"/>
</dbReference>
<feature type="modified residue" description="4-aspartylphosphate" evidence="1">
    <location>
        <position position="379"/>
    </location>
</feature>
<sequence>MGPHKRVFLAVFFLLFFLVTGTAGYHILEGYTFIDAFYMTVITISTVGYGEINPLSESGRIFTVFLILSGVGSIAFAASAFTEMVIERSANPNRWMKSMEKRIGRLKGHVIICGHGRVGAAAAEYFSEKGADFVIIDNSEETLKKIAELGFFHILGDGTREDVLLKAGIKKASALLAVLDSDPDNLFAVLTARELNPVLRIIARIDQPSSESRILRAGADSVISPFAAAGQKVAESLLAKEDLGDDLFLGAFSKSCEPEWQEISEDSDLTGKSILAASQLLDGKIVGIRRNETDILMPEEDDLVIAGDRLLVLETSRKKLTGSKETQLKKIVLIDDNPVILRLYTRLFQKAGFNTLCAATGKAGYDLILEESPDVAVIDYRLPDMSGLSICRNVRKQEDKDDVKLVLFTADEREETRMKAIEAGVDRVVVKSPNAGEIVSLVAEVL</sequence>
<keyword evidence="7" id="KW-1185">Reference proteome</keyword>
<evidence type="ECO:0000256" key="2">
    <source>
        <dbReference type="SAM" id="Phobius"/>
    </source>
</evidence>